<organism evidence="1 2">
    <name type="scientific">Pistacia integerrima</name>
    <dbReference type="NCBI Taxonomy" id="434235"/>
    <lineage>
        <taxon>Eukaryota</taxon>
        <taxon>Viridiplantae</taxon>
        <taxon>Streptophyta</taxon>
        <taxon>Embryophyta</taxon>
        <taxon>Tracheophyta</taxon>
        <taxon>Spermatophyta</taxon>
        <taxon>Magnoliopsida</taxon>
        <taxon>eudicotyledons</taxon>
        <taxon>Gunneridae</taxon>
        <taxon>Pentapetalae</taxon>
        <taxon>rosids</taxon>
        <taxon>malvids</taxon>
        <taxon>Sapindales</taxon>
        <taxon>Anacardiaceae</taxon>
        <taxon>Pistacia</taxon>
    </lineage>
</organism>
<proteinExistence type="predicted"/>
<dbReference type="Proteomes" id="UP001163603">
    <property type="component" value="Chromosome 3"/>
</dbReference>
<accession>A0ACC0Z6A5</accession>
<reference evidence="2" key="1">
    <citation type="journal article" date="2023" name="G3 (Bethesda)">
        <title>Genome assembly and association tests identify interacting loci associated with vigor, precocity, and sex in interspecific pistachio rootstocks.</title>
        <authorList>
            <person name="Palmer W."/>
            <person name="Jacygrad E."/>
            <person name="Sagayaradj S."/>
            <person name="Cavanaugh K."/>
            <person name="Han R."/>
            <person name="Bertier L."/>
            <person name="Beede B."/>
            <person name="Kafkas S."/>
            <person name="Golino D."/>
            <person name="Preece J."/>
            <person name="Michelmore R."/>
        </authorList>
    </citation>
    <scope>NUCLEOTIDE SEQUENCE [LARGE SCALE GENOMIC DNA]</scope>
</reference>
<gene>
    <name evidence="1" type="ORF">Pint_05377</name>
</gene>
<name>A0ACC0Z6A5_9ROSI</name>
<evidence type="ECO:0000313" key="1">
    <source>
        <dbReference type="EMBL" id="KAJ0045905.1"/>
    </source>
</evidence>
<keyword evidence="2" id="KW-1185">Reference proteome</keyword>
<sequence>MSAMVSALTQVIGTGDDQSNMVQSNPPSASSDLPLVKDEPDPPQPAQDQVKVGS</sequence>
<dbReference type="EMBL" id="CM047738">
    <property type="protein sequence ID" value="KAJ0045905.1"/>
    <property type="molecule type" value="Genomic_DNA"/>
</dbReference>
<evidence type="ECO:0000313" key="2">
    <source>
        <dbReference type="Proteomes" id="UP001163603"/>
    </source>
</evidence>
<comment type="caution">
    <text evidence="1">The sequence shown here is derived from an EMBL/GenBank/DDBJ whole genome shotgun (WGS) entry which is preliminary data.</text>
</comment>
<protein>
    <submittedName>
        <fullName evidence="1">Uncharacterized protein</fullName>
    </submittedName>
</protein>